<evidence type="ECO:0000313" key="2">
    <source>
        <dbReference type="EMBL" id="MXY92069.1"/>
    </source>
</evidence>
<dbReference type="GO" id="GO:0005975">
    <property type="term" value="P:carbohydrate metabolic process"/>
    <property type="evidence" value="ECO:0007669"/>
    <property type="project" value="InterPro"/>
</dbReference>
<dbReference type="AlphaFoldDB" id="A0A6B0YQ32"/>
<dbReference type="InterPro" id="IPR000771">
    <property type="entry name" value="FBA_II"/>
</dbReference>
<comment type="cofactor">
    <cofactor evidence="1">
        <name>Zn(2+)</name>
        <dbReference type="ChEBI" id="CHEBI:29105"/>
    </cofactor>
</comment>
<reference evidence="2" key="1">
    <citation type="submission" date="2019-09" db="EMBL/GenBank/DDBJ databases">
        <title>Characterisation of the sponge microbiome using genome-centric metagenomics.</title>
        <authorList>
            <person name="Engelberts J.P."/>
            <person name="Robbins S.J."/>
            <person name="De Goeij J.M."/>
            <person name="Aranda M."/>
            <person name="Bell S.C."/>
            <person name="Webster N.S."/>
        </authorList>
    </citation>
    <scope>NUCLEOTIDE SEQUENCE</scope>
    <source>
        <strain evidence="2">SB0664_bin_27</strain>
    </source>
</reference>
<dbReference type="GO" id="GO:0016832">
    <property type="term" value="F:aldehyde-lyase activity"/>
    <property type="evidence" value="ECO:0007669"/>
    <property type="project" value="InterPro"/>
</dbReference>
<dbReference type="SUPFAM" id="SSF51569">
    <property type="entry name" value="Aldolase"/>
    <property type="match status" value="1"/>
</dbReference>
<protein>
    <submittedName>
        <fullName evidence="2">Aldolase</fullName>
    </submittedName>
</protein>
<evidence type="ECO:0000256" key="1">
    <source>
        <dbReference type="ARBA" id="ARBA00001947"/>
    </source>
</evidence>
<proteinExistence type="predicted"/>
<sequence>MDDNGRVELLDAETVRAGLIDTLVRDAVFGTFPVKTFSRWLIWELGQLMGACPASIHEFYLARADNAWTNRTVPAMNMRFSTYEAGRAAYRAAQRTQTGAFIFEIARSEMGYTFQEPAEFSAVLIAAAIKEGYRGPIFIQGDHFQVDGKKYKTDPESALNEVKELAKKAVAAGYWNIDIDTSTLVTLEPQSLDEQQRDNYLRSAMLTKFIRDLEPEGVTISLGGEIGEVGEKNSTVPELDAYIHGYKAALGELGDYAGLSKISVATGTAHGGILLPDGTQADVAVDFDTLEDLGERARFHGSGGAVQHGASTLPDELFSKFPETQTIEIHLATGFTNTFLDHPSLPESLRSEMYAHLDAHHADERGAKDSDLVFHLKTRKKALGPFKPELWALPRERVEAIFAGVEEHYAFFYEKLNVVGTRDLVDGIVTPVSHHRPMPVLTRGAGDDQGLAD</sequence>
<gene>
    <name evidence="2" type="ORF">F4Y42_01325</name>
</gene>
<dbReference type="Pfam" id="PF01116">
    <property type="entry name" value="F_bP_aldolase"/>
    <property type="match status" value="1"/>
</dbReference>
<comment type="caution">
    <text evidence="2">The sequence shown here is derived from an EMBL/GenBank/DDBJ whole genome shotgun (WGS) entry which is preliminary data.</text>
</comment>
<dbReference type="InterPro" id="IPR013785">
    <property type="entry name" value="Aldolase_TIM"/>
</dbReference>
<dbReference type="Gene3D" id="3.20.20.70">
    <property type="entry name" value="Aldolase class I"/>
    <property type="match status" value="1"/>
</dbReference>
<dbReference type="GO" id="GO:0008270">
    <property type="term" value="F:zinc ion binding"/>
    <property type="evidence" value="ECO:0007669"/>
    <property type="project" value="InterPro"/>
</dbReference>
<accession>A0A6B0YQ32</accession>
<name>A0A6B0YQ32_9CHLR</name>
<organism evidence="2">
    <name type="scientific">Caldilineaceae bacterium SB0664_bin_27</name>
    <dbReference type="NCBI Taxonomy" id="2605260"/>
    <lineage>
        <taxon>Bacteria</taxon>
        <taxon>Bacillati</taxon>
        <taxon>Chloroflexota</taxon>
        <taxon>Caldilineae</taxon>
        <taxon>Caldilineales</taxon>
        <taxon>Caldilineaceae</taxon>
    </lineage>
</organism>
<dbReference type="EMBL" id="VXRG01000012">
    <property type="protein sequence ID" value="MXY92069.1"/>
    <property type="molecule type" value="Genomic_DNA"/>
</dbReference>